<dbReference type="NCBIfam" id="TIGR00212">
    <property type="entry name" value="hemC"/>
    <property type="match status" value="1"/>
</dbReference>
<evidence type="ECO:0000259" key="11">
    <source>
        <dbReference type="Pfam" id="PF02602"/>
    </source>
</evidence>
<dbReference type="Gene3D" id="3.40.50.10090">
    <property type="match status" value="2"/>
</dbReference>
<feature type="domain" description="Tetrapyrrole biosynthesis uroporphyrinogen III synthase" evidence="11">
    <location>
        <begin position="338"/>
        <end position="561"/>
    </location>
</feature>
<dbReference type="Pfam" id="PF01379">
    <property type="entry name" value="Porphobil_deam"/>
    <property type="match status" value="1"/>
</dbReference>
<dbReference type="PROSITE" id="PS00533">
    <property type="entry name" value="PORPHOBILINOGEN_DEAM"/>
    <property type="match status" value="1"/>
</dbReference>
<gene>
    <name evidence="12" type="ORF">GCM10025866_13390</name>
</gene>
<accession>A0ABN6XKF7</accession>
<evidence type="ECO:0000256" key="2">
    <source>
        <dbReference type="ARBA" id="ARBA00002869"/>
    </source>
</evidence>
<evidence type="ECO:0000256" key="6">
    <source>
        <dbReference type="ARBA" id="ARBA00023244"/>
    </source>
</evidence>
<feature type="region of interest" description="Disordered" evidence="9">
    <location>
        <begin position="258"/>
        <end position="328"/>
    </location>
</feature>
<dbReference type="Pfam" id="PF02602">
    <property type="entry name" value="HEM4"/>
    <property type="match status" value="1"/>
</dbReference>
<feature type="compositionally biased region" description="Low complexity" evidence="9">
    <location>
        <begin position="274"/>
        <end position="303"/>
    </location>
</feature>
<dbReference type="Proteomes" id="UP001321498">
    <property type="component" value="Chromosome"/>
</dbReference>
<dbReference type="InterPro" id="IPR000860">
    <property type="entry name" value="HemC"/>
</dbReference>
<dbReference type="InterPro" id="IPR022417">
    <property type="entry name" value="Porphobilin_deaminase_N"/>
</dbReference>
<evidence type="ECO:0000256" key="8">
    <source>
        <dbReference type="NCBIfam" id="TIGR00212"/>
    </source>
</evidence>
<comment type="function">
    <text evidence="2">Tetrapolymerization of the monopyrrole PBG into the hydroxymethylbilane pre-uroporphyrinogen in several discrete steps.</text>
</comment>
<comment type="catalytic activity">
    <reaction evidence="7">
        <text>4 porphobilinogen + H2O = hydroxymethylbilane + 4 NH4(+)</text>
        <dbReference type="Rhea" id="RHEA:13185"/>
        <dbReference type="ChEBI" id="CHEBI:15377"/>
        <dbReference type="ChEBI" id="CHEBI:28938"/>
        <dbReference type="ChEBI" id="CHEBI:57845"/>
        <dbReference type="ChEBI" id="CHEBI:58126"/>
        <dbReference type="EC" id="2.5.1.61"/>
    </reaction>
</comment>
<evidence type="ECO:0000256" key="4">
    <source>
        <dbReference type="ARBA" id="ARBA00012655"/>
    </source>
</evidence>
<dbReference type="InterPro" id="IPR022419">
    <property type="entry name" value="Porphobilin_deaminase_cofac_BS"/>
</dbReference>
<dbReference type="InterPro" id="IPR003754">
    <property type="entry name" value="4pyrrol_synth_uPrphyn_synth"/>
</dbReference>
<keyword evidence="13" id="KW-1185">Reference proteome</keyword>
<dbReference type="SUPFAM" id="SSF53850">
    <property type="entry name" value="Periplasmic binding protein-like II"/>
    <property type="match status" value="1"/>
</dbReference>
<dbReference type="EC" id="2.5.1.61" evidence="4 8"/>
<keyword evidence="6" id="KW-0627">Porphyrin biosynthesis</keyword>
<dbReference type="EMBL" id="AP027731">
    <property type="protein sequence ID" value="BDZ45430.1"/>
    <property type="molecule type" value="Genomic_DNA"/>
</dbReference>
<protein>
    <recommendedName>
        <fullName evidence="4 8">Hydroxymethylbilane synthase</fullName>
        <ecNumber evidence="4 8">2.5.1.61</ecNumber>
    </recommendedName>
</protein>
<dbReference type="SUPFAM" id="SSF69618">
    <property type="entry name" value="HemD-like"/>
    <property type="match status" value="1"/>
</dbReference>
<comment type="cofactor">
    <cofactor evidence="1">
        <name>dipyrromethane</name>
        <dbReference type="ChEBI" id="CHEBI:60342"/>
    </cofactor>
</comment>
<organism evidence="12 13">
    <name type="scientific">Naasia aerilata</name>
    <dbReference type="NCBI Taxonomy" id="1162966"/>
    <lineage>
        <taxon>Bacteria</taxon>
        <taxon>Bacillati</taxon>
        <taxon>Actinomycetota</taxon>
        <taxon>Actinomycetes</taxon>
        <taxon>Micrococcales</taxon>
        <taxon>Microbacteriaceae</taxon>
        <taxon>Naasia</taxon>
    </lineage>
</organism>
<evidence type="ECO:0000259" key="10">
    <source>
        <dbReference type="Pfam" id="PF01379"/>
    </source>
</evidence>
<dbReference type="SUPFAM" id="SSF54782">
    <property type="entry name" value="Porphobilinogen deaminase (hydroxymethylbilane synthase), C-terminal domain"/>
    <property type="match status" value="1"/>
</dbReference>
<dbReference type="PANTHER" id="PTHR11557:SF0">
    <property type="entry name" value="PORPHOBILINOGEN DEAMINASE"/>
    <property type="match status" value="1"/>
</dbReference>
<dbReference type="InterPro" id="IPR036803">
    <property type="entry name" value="Porphobilinogen_deaminase_C_sf"/>
</dbReference>
<evidence type="ECO:0000313" key="12">
    <source>
        <dbReference type="EMBL" id="BDZ45430.1"/>
    </source>
</evidence>
<dbReference type="CDD" id="cd06578">
    <property type="entry name" value="HemD"/>
    <property type="match status" value="1"/>
</dbReference>
<evidence type="ECO:0000256" key="1">
    <source>
        <dbReference type="ARBA" id="ARBA00001916"/>
    </source>
</evidence>
<comment type="similarity">
    <text evidence="3">Belongs to the HMBS family.</text>
</comment>
<name>A0ABN6XKF7_9MICO</name>
<evidence type="ECO:0000256" key="9">
    <source>
        <dbReference type="SAM" id="MobiDB-lite"/>
    </source>
</evidence>
<dbReference type="Gene3D" id="3.40.190.10">
    <property type="entry name" value="Periplasmic binding protein-like II"/>
    <property type="match status" value="2"/>
</dbReference>
<evidence type="ECO:0000256" key="3">
    <source>
        <dbReference type="ARBA" id="ARBA00005638"/>
    </source>
</evidence>
<feature type="domain" description="Porphobilinogen deaminase N-terminal" evidence="10">
    <location>
        <begin position="3"/>
        <end position="206"/>
    </location>
</feature>
<dbReference type="PANTHER" id="PTHR11557">
    <property type="entry name" value="PORPHOBILINOGEN DEAMINASE"/>
    <property type="match status" value="1"/>
</dbReference>
<evidence type="ECO:0000256" key="7">
    <source>
        <dbReference type="ARBA" id="ARBA00048169"/>
    </source>
</evidence>
<keyword evidence="5" id="KW-0808">Transferase</keyword>
<sequence>MTIRVGTRGSALALAQANGVAAGLRGAAGVDVELVPLVSEGDVRTESLSAIGGRGIFAGTLRTALLDGRCDLVVHSLKDLPTAPVEGLTLVSVPRREDARDVLCSGSGAGLAELPSGARVGTGSPRRIAQLKAIRPDLEVVDIRGNVDTRLKHLEDGTLDAVVLAAAGLQRLGRSAAVTQLLPLEEWPTAPGQGALALEVRTGDALTAAVGTAARALADAEAEDGVAAEREVLRGLGAGCTAPVAASSRILGGCSPCGPPSTGPTAPRSCGLGPRSRSPTRAPRSLPAAASSSSSSPPAPRTSSRWEPEHERGRPGNGGKPLSGWRVLVPRGGPWGHEVAADLRAQGASPIVAPMINFASTADAPALDRALARLAEGGFDWMSVTSATTVDVLSSHRAVVPEGTRIAAVGETTAAALTAAGYRVDFVPSADNSAAGLLREWTDVTRAGTSQRILALRSDIAKPVLTDGLRAMGHEVESVIAYRTVGVPVDESLRADVAEGRVQAILITSGSVAAQVQLQLGPVPESALVACIGPRTATDARAAGLRVDVVAAERSASSLIESVVDAARERRS</sequence>
<proteinExistence type="inferred from homology"/>
<evidence type="ECO:0000313" key="13">
    <source>
        <dbReference type="Proteomes" id="UP001321498"/>
    </source>
</evidence>
<reference evidence="13" key="1">
    <citation type="journal article" date="2019" name="Int. J. Syst. Evol. Microbiol.">
        <title>The Global Catalogue of Microorganisms (GCM) 10K type strain sequencing project: providing services to taxonomists for standard genome sequencing and annotation.</title>
        <authorList>
            <consortium name="The Broad Institute Genomics Platform"/>
            <consortium name="The Broad Institute Genome Sequencing Center for Infectious Disease"/>
            <person name="Wu L."/>
            <person name="Ma J."/>
        </authorList>
    </citation>
    <scope>NUCLEOTIDE SEQUENCE [LARGE SCALE GENOMIC DNA]</scope>
    <source>
        <strain evidence="13">NBRC 108725</strain>
    </source>
</reference>
<feature type="compositionally biased region" description="Basic and acidic residues" evidence="9">
    <location>
        <begin position="304"/>
        <end position="314"/>
    </location>
</feature>
<dbReference type="InterPro" id="IPR036108">
    <property type="entry name" value="4pyrrol_syn_uPrphyn_synt_sf"/>
</dbReference>
<evidence type="ECO:0000256" key="5">
    <source>
        <dbReference type="ARBA" id="ARBA00022679"/>
    </source>
</evidence>
<dbReference type="PRINTS" id="PR00151">
    <property type="entry name" value="PORPHBDMNASE"/>
</dbReference>